<evidence type="ECO:0000313" key="3">
    <source>
        <dbReference type="EMBL" id="QGW27158.1"/>
    </source>
</evidence>
<organism evidence="3 4">
    <name type="scientific">Phnomibacter ginsenosidimutans</name>
    <dbReference type="NCBI Taxonomy" id="2676868"/>
    <lineage>
        <taxon>Bacteria</taxon>
        <taxon>Pseudomonadati</taxon>
        <taxon>Bacteroidota</taxon>
        <taxon>Chitinophagia</taxon>
        <taxon>Chitinophagales</taxon>
        <taxon>Chitinophagaceae</taxon>
        <taxon>Phnomibacter</taxon>
    </lineage>
</organism>
<gene>
    <name evidence="3" type="ORF">GLV81_02720</name>
</gene>
<feature type="signal peptide" evidence="2">
    <location>
        <begin position="1"/>
        <end position="19"/>
    </location>
</feature>
<keyword evidence="4" id="KW-1185">Reference proteome</keyword>
<dbReference type="RefSeq" id="WP_157476636.1">
    <property type="nucleotide sequence ID" value="NZ_CP046566.1"/>
</dbReference>
<accession>A0A6I6GHI5</accession>
<proteinExistence type="predicted"/>
<evidence type="ECO:0008006" key="5">
    <source>
        <dbReference type="Google" id="ProtNLM"/>
    </source>
</evidence>
<dbReference type="AlphaFoldDB" id="A0A6I6GHI5"/>
<keyword evidence="2" id="KW-0732">Signal</keyword>
<name>A0A6I6GHI5_9BACT</name>
<reference evidence="3 4" key="1">
    <citation type="submission" date="2019-11" db="EMBL/GenBank/DDBJ databases">
        <authorList>
            <person name="Im W.T."/>
        </authorList>
    </citation>
    <scope>NUCLEOTIDE SEQUENCE [LARGE SCALE GENOMIC DNA]</scope>
    <source>
        <strain evidence="3 4">SB-02</strain>
    </source>
</reference>
<dbReference type="KEGG" id="fls:GLV81_02720"/>
<feature type="region of interest" description="Disordered" evidence="1">
    <location>
        <begin position="120"/>
        <end position="141"/>
    </location>
</feature>
<dbReference type="Proteomes" id="UP000426027">
    <property type="component" value="Chromosome"/>
</dbReference>
<dbReference type="EMBL" id="CP046566">
    <property type="protein sequence ID" value="QGW27158.1"/>
    <property type="molecule type" value="Genomic_DNA"/>
</dbReference>
<feature type="chain" id="PRO_5026360292" description="Sensor of ECF-type sigma factor" evidence="2">
    <location>
        <begin position="20"/>
        <end position="141"/>
    </location>
</feature>
<evidence type="ECO:0000256" key="2">
    <source>
        <dbReference type="SAM" id="SignalP"/>
    </source>
</evidence>
<evidence type="ECO:0000256" key="1">
    <source>
        <dbReference type="SAM" id="MobiDB-lite"/>
    </source>
</evidence>
<evidence type="ECO:0000313" key="4">
    <source>
        <dbReference type="Proteomes" id="UP000426027"/>
    </source>
</evidence>
<sequence>MKKILLFVWMLGLGFVAQAQDKKEDALEALRIAFISKQLELTPAEAEKFWPVYNKYQGDLRRMMQEHRDKKGSELDWEEKLLNMRKQYKPEFTKCISEQKFDRLIRAERTWGDMLRKELQRRREAGERPGMGRPPMVRPRQ</sequence>
<protein>
    <recommendedName>
        <fullName evidence="5">Sensor of ECF-type sigma factor</fullName>
    </recommendedName>
</protein>